<comment type="caution">
    <text evidence="1">The sequence shown here is derived from an EMBL/GenBank/DDBJ whole genome shotgun (WGS) entry which is preliminary data.</text>
</comment>
<protein>
    <submittedName>
        <fullName evidence="1">Uncharacterized protein</fullName>
    </submittedName>
</protein>
<name>A0AAD9JMT0_9ANNE</name>
<gene>
    <name evidence="1" type="ORF">LSH36_236g02042</name>
</gene>
<dbReference type="AlphaFoldDB" id="A0AAD9JMT0"/>
<evidence type="ECO:0000313" key="1">
    <source>
        <dbReference type="EMBL" id="KAK2155582.1"/>
    </source>
</evidence>
<dbReference type="EMBL" id="JAODUP010000236">
    <property type="protein sequence ID" value="KAK2155582.1"/>
    <property type="molecule type" value="Genomic_DNA"/>
</dbReference>
<sequence>MFAVLFVNDLKHVFHSVCFHWFAPFFVRFQFVRLICIFKLTTGNDFVCLKLPFLVFLLISQCSFQNDCQ</sequence>
<reference evidence="1" key="1">
    <citation type="journal article" date="2023" name="Mol. Biol. Evol.">
        <title>Third-Generation Sequencing Reveals the Adaptive Role of the Epigenome in Three Deep-Sea Polychaetes.</title>
        <authorList>
            <person name="Perez M."/>
            <person name="Aroh O."/>
            <person name="Sun Y."/>
            <person name="Lan Y."/>
            <person name="Juniper S.K."/>
            <person name="Young C.R."/>
            <person name="Angers B."/>
            <person name="Qian P.Y."/>
        </authorList>
    </citation>
    <scope>NUCLEOTIDE SEQUENCE</scope>
    <source>
        <strain evidence="1">P08H-3</strain>
    </source>
</reference>
<organism evidence="1 2">
    <name type="scientific">Paralvinella palmiformis</name>
    <dbReference type="NCBI Taxonomy" id="53620"/>
    <lineage>
        <taxon>Eukaryota</taxon>
        <taxon>Metazoa</taxon>
        <taxon>Spiralia</taxon>
        <taxon>Lophotrochozoa</taxon>
        <taxon>Annelida</taxon>
        <taxon>Polychaeta</taxon>
        <taxon>Sedentaria</taxon>
        <taxon>Canalipalpata</taxon>
        <taxon>Terebellida</taxon>
        <taxon>Terebelliformia</taxon>
        <taxon>Alvinellidae</taxon>
        <taxon>Paralvinella</taxon>
    </lineage>
</organism>
<proteinExistence type="predicted"/>
<evidence type="ECO:0000313" key="2">
    <source>
        <dbReference type="Proteomes" id="UP001208570"/>
    </source>
</evidence>
<keyword evidence="2" id="KW-1185">Reference proteome</keyword>
<accession>A0AAD9JMT0</accession>
<dbReference type="Proteomes" id="UP001208570">
    <property type="component" value="Unassembled WGS sequence"/>
</dbReference>